<sequence length="172" mass="20311">MNMNKISSSRYSKSYRITAQLSIRIKDDEIIEICTNVVERLINELHVVKIPIADQTMNLKNYWRRPDIVIEADHFFKFVELNKVEKIPITSYESWTNDCGKCRHESTLPSRTDQFLTQEDEQQWCKMIRKWLTNVIDLPEFVINFVKKLEKHIFTDASSFAYAAAVYALKEV</sequence>
<gene>
    <name evidence="1" type="ORF">DME_LOCUS678</name>
</gene>
<dbReference type="AlphaFoldDB" id="A0A0N4UE49"/>
<dbReference type="InterPro" id="IPR008042">
    <property type="entry name" value="Retrotrans_Pao"/>
</dbReference>
<proteinExistence type="predicted"/>
<evidence type="ECO:0000313" key="2">
    <source>
        <dbReference type="Proteomes" id="UP000038040"/>
    </source>
</evidence>
<accession>A0A0N4UE49</accession>
<organism evidence="2 4">
    <name type="scientific">Dracunculus medinensis</name>
    <name type="common">Guinea worm</name>
    <dbReference type="NCBI Taxonomy" id="318479"/>
    <lineage>
        <taxon>Eukaryota</taxon>
        <taxon>Metazoa</taxon>
        <taxon>Ecdysozoa</taxon>
        <taxon>Nematoda</taxon>
        <taxon>Chromadorea</taxon>
        <taxon>Rhabditida</taxon>
        <taxon>Spirurina</taxon>
        <taxon>Dracunculoidea</taxon>
        <taxon>Dracunculidae</taxon>
        <taxon>Dracunculus</taxon>
    </lineage>
</organism>
<dbReference type="EMBL" id="UYYG01000006">
    <property type="protein sequence ID" value="VDN50705.1"/>
    <property type="molecule type" value="Genomic_DNA"/>
</dbReference>
<reference evidence="1 3" key="2">
    <citation type="submission" date="2018-11" db="EMBL/GenBank/DDBJ databases">
        <authorList>
            <consortium name="Pathogen Informatics"/>
        </authorList>
    </citation>
    <scope>NUCLEOTIDE SEQUENCE [LARGE SCALE GENOMIC DNA]</scope>
</reference>
<dbReference type="Proteomes" id="UP000038040">
    <property type="component" value="Unplaced"/>
</dbReference>
<dbReference type="Proteomes" id="UP000274756">
    <property type="component" value="Unassembled WGS sequence"/>
</dbReference>
<dbReference type="WBParaSite" id="DME_0000563301-mRNA-1">
    <property type="protein sequence ID" value="DME_0000563301-mRNA-1"/>
    <property type="gene ID" value="DME_0000563301"/>
</dbReference>
<name>A0A0N4UE49_DRAME</name>
<dbReference type="OrthoDB" id="5866757at2759"/>
<reference evidence="4" key="1">
    <citation type="submission" date="2017-02" db="UniProtKB">
        <authorList>
            <consortium name="WormBaseParasite"/>
        </authorList>
    </citation>
    <scope>IDENTIFICATION</scope>
</reference>
<evidence type="ECO:0000313" key="4">
    <source>
        <dbReference type="WBParaSite" id="DME_0000563301-mRNA-1"/>
    </source>
</evidence>
<keyword evidence="3" id="KW-1185">Reference proteome</keyword>
<evidence type="ECO:0000313" key="1">
    <source>
        <dbReference type="EMBL" id="VDN50705.1"/>
    </source>
</evidence>
<evidence type="ECO:0000313" key="3">
    <source>
        <dbReference type="Proteomes" id="UP000274756"/>
    </source>
</evidence>
<dbReference type="STRING" id="318479.A0A0N4UE49"/>
<dbReference type="Pfam" id="PF05380">
    <property type="entry name" value="Peptidase_A17"/>
    <property type="match status" value="1"/>
</dbReference>
<protein>
    <submittedName>
        <fullName evidence="4">Cyclin N-terminal domain-containing protein</fullName>
    </submittedName>
</protein>